<evidence type="ECO:0000256" key="1">
    <source>
        <dbReference type="SAM" id="MobiDB-lite"/>
    </source>
</evidence>
<comment type="caution">
    <text evidence="3">The sequence shown here is derived from an EMBL/GenBank/DDBJ whole genome shotgun (WGS) entry which is preliminary data.</text>
</comment>
<feature type="signal peptide" evidence="2">
    <location>
        <begin position="1"/>
        <end position="20"/>
    </location>
</feature>
<evidence type="ECO:0000313" key="4">
    <source>
        <dbReference type="Proteomes" id="UP001501599"/>
    </source>
</evidence>
<name>A0ABN3ARP5_9MICO</name>
<evidence type="ECO:0008006" key="5">
    <source>
        <dbReference type="Google" id="ProtNLM"/>
    </source>
</evidence>
<dbReference type="RefSeq" id="WP_344342812.1">
    <property type="nucleotide sequence ID" value="NZ_BAAAQT010000006.1"/>
</dbReference>
<sequence length="157" mass="15648">MTPRRRAAFAAASTSLVAFALVGCSAAADEAETPTTDDAGTESSAPETDAGSGSAGSGAYADGEYTADGSYTSPGGEETITVTLTLAGGVIEDVSVENPETTNPNSLRYQGEFIDGIAAEVVGVPLDDVSVDRVGGSSLTSGGFEDALETIRDEAAA</sequence>
<feature type="region of interest" description="Disordered" evidence="1">
    <location>
        <begin position="28"/>
        <end position="78"/>
    </location>
</feature>
<protein>
    <recommendedName>
        <fullName evidence="5">FMN-binding domain-containing protein</fullName>
    </recommendedName>
</protein>
<feature type="compositionally biased region" description="Low complexity" evidence="1">
    <location>
        <begin position="28"/>
        <end position="42"/>
    </location>
</feature>
<dbReference type="Proteomes" id="UP001501599">
    <property type="component" value="Unassembled WGS sequence"/>
</dbReference>
<organism evidence="3 4">
    <name type="scientific">Agrococcus versicolor</name>
    <dbReference type="NCBI Taxonomy" id="501482"/>
    <lineage>
        <taxon>Bacteria</taxon>
        <taxon>Bacillati</taxon>
        <taxon>Actinomycetota</taxon>
        <taxon>Actinomycetes</taxon>
        <taxon>Micrococcales</taxon>
        <taxon>Microbacteriaceae</taxon>
        <taxon>Agrococcus</taxon>
    </lineage>
</organism>
<accession>A0ABN3ARP5</accession>
<keyword evidence="2" id="KW-0732">Signal</keyword>
<evidence type="ECO:0000256" key="2">
    <source>
        <dbReference type="SAM" id="SignalP"/>
    </source>
</evidence>
<dbReference type="EMBL" id="BAAAQT010000006">
    <property type="protein sequence ID" value="GAA2173952.1"/>
    <property type="molecule type" value="Genomic_DNA"/>
</dbReference>
<keyword evidence="4" id="KW-1185">Reference proteome</keyword>
<evidence type="ECO:0000313" key="3">
    <source>
        <dbReference type="EMBL" id="GAA2173952.1"/>
    </source>
</evidence>
<reference evidence="3 4" key="1">
    <citation type="journal article" date="2019" name="Int. J. Syst. Evol. Microbiol.">
        <title>The Global Catalogue of Microorganisms (GCM) 10K type strain sequencing project: providing services to taxonomists for standard genome sequencing and annotation.</title>
        <authorList>
            <consortium name="The Broad Institute Genomics Platform"/>
            <consortium name="The Broad Institute Genome Sequencing Center for Infectious Disease"/>
            <person name="Wu L."/>
            <person name="Ma J."/>
        </authorList>
    </citation>
    <scope>NUCLEOTIDE SEQUENCE [LARGE SCALE GENOMIC DNA]</scope>
    <source>
        <strain evidence="3 4">JCM 16026</strain>
    </source>
</reference>
<feature type="chain" id="PRO_5047238079" description="FMN-binding domain-containing protein" evidence="2">
    <location>
        <begin position="21"/>
        <end position="157"/>
    </location>
</feature>
<proteinExistence type="predicted"/>
<gene>
    <name evidence="3" type="ORF">GCM10009846_17980</name>
</gene>
<dbReference type="PROSITE" id="PS51257">
    <property type="entry name" value="PROKAR_LIPOPROTEIN"/>
    <property type="match status" value="1"/>
</dbReference>